<dbReference type="STRING" id="5486.A0A367YJ05"/>
<evidence type="ECO:0000256" key="3">
    <source>
        <dbReference type="ARBA" id="ARBA00022692"/>
    </source>
</evidence>
<dbReference type="OrthoDB" id="2018619at2759"/>
<comment type="similarity">
    <text evidence="2">Belongs to the purine-cytosine permease (2.A.39) family.</text>
</comment>
<dbReference type="InterPro" id="IPR012681">
    <property type="entry name" value="NCS1"/>
</dbReference>
<feature type="transmembrane region" description="Helical" evidence="6">
    <location>
        <begin position="207"/>
        <end position="224"/>
    </location>
</feature>
<reference evidence="7 8" key="1">
    <citation type="submission" date="2018-06" db="EMBL/GenBank/DDBJ databases">
        <title>Whole genome sequencing of Candida tropicalis (genome annotated by CSBL at Korea University).</title>
        <authorList>
            <person name="Ahn J."/>
        </authorList>
    </citation>
    <scope>NUCLEOTIDE SEQUENCE [LARGE SCALE GENOMIC DNA]</scope>
    <source>
        <strain evidence="7 8">ATCC 20962</strain>
    </source>
</reference>
<feature type="transmembrane region" description="Helical" evidence="6">
    <location>
        <begin position="436"/>
        <end position="455"/>
    </location>
</feature>
<gene>
    <name evidence="7" type="primary">FUR4_1</name>
    <name evidence="7" type="ORF">Cantr_01570</name>
</gene>
<evidence type="ECO:0000256" key="2">
    <source>
        <dbReference type="ARBA" id="ARBA00008974"/>
    </source>
</evidence>
<evidence type="ECO:0000256" key="1">
    <source>
        <dbReference type="ARBA" id="ARBA00004141"/>
    </source>
</evidence>
<dbReference type="FunFam" id="1.10.4160.10:FF:000001">
    <property type="entry name" value="Uracil permease, putative"/>
    <property type="match status" value="1"/>
</dbReference>
<organism evidence="7 8">
    <name type="scientific">Candida viswanathii</name>
    <dbReference type="NCBI Taxonomy" id="5486"/>
    <lineage>
        <taxon>Eukaryota</taxon>
        <taxon>Fungi</taxon>
        <taxon>Dikarya</taxon>
        <taxon>Ascomycota</taxon>
        <taxon>Saccharomycotina</taxon>
        <taxon>Pichiomycetes</taxon>
        <taxon>Debaryomycetaceae</taxon>
        <taxon>Candida/Lodderomyces clade</taxon>
        <taxon>Candida</taxon>
    </lineage>
</organism>
<evidence type="ECO:0000313" key="7">
    <source>
        <dbReference type="EMBL" id="RCK65866.1"/>
    </source>
</evidence>
<comment type="subcellular location">
    <subcellularLocation>
        <location evidence="1">Membrane</location>
        <topology evidence="1">Multi-pass membrane protein</topology>
    </subcellularLocation>
</comment>
<dbReference type="InterPro" id="IPR045225">
    <property type="entry name" value="Uracil/uridine/allantoin_perm"/>
</dbReference>
<dbReference type="PANTHER" id="PTHR30618">
    <property type="entry name" value="NCS1 FAMILY PURINE/PYRIMIDINE TRANSPORTER"/>
    <property type="match status" value="1"/>
</dbReference>
<dbReference type="PANTHER" id="PTHR30618:SF2">
    <property type="entry name" value="ALLANTOIN PERMEASE-RELATED"/>
    <property type="match status" value="1"/>
</dbReference>
<feature type="transmembrane region" description="Helical" evidence="6">
    <location>
        <begin position="111"/>
        <end position="128"/>
    </location>
</feature>
<feature type="transmembrane region" description="Helical" evidence="6">
    <location>
        <begin position="406"/>
        <end position="424"/>
    </location>
</feature>
<feature type="transmembrane region" description="Helical" evidence="6">
    <location>
        <begin position="492"/>
        <end position="515"/>
    </location>
</feature>
<dbReference type="AlphaFoldDB" id="A0A367YJ05"/>
<dbReference type="InterPro" id="IPR001248">
    <property type="entry name" value="Pur-cyt_permease"/>
</dbReference>
<keyword evidence="4 6" id="KW-1133">Transmembrane helix</keyword>
<feature type="transmembrane region" description="Helical" evidence="6">
    <location>
        <begin position="365"/>
        <end position="385"/>
    </location>
</feature>
<sequence>MHFPKMKEDKDQQHIIAEEASTSFVEEEVDEKEQLTFWQKLIKTLEVQPKGNLSTAQMFLYNHDLRPVEEARRQWAWYNYVFFWIADSFNINTWQIAATGIQSGGMNWWQTWLSVWLGYGLCGIFVSIGSRVGIFYHISFPVAARSSFGIYGSLWPVLNRVFMSCIWYAVQTAVAGPTFQIMLHAIFGKNLPERIPDTIPDKDLTTFQFLGIFLFWLFELPFLWFPPHQIRHLFTVKAYIVPIAGIGFLVWTIVKAGGIGPVVHQRSKAQGSELAWAFVESTMNALANFATLIVNAPDFSRFASQPSFGMKYLVYTLSIPICFSITSLIGVLVTSASESMYGVAYWSPLDVLGTFLDNYTPGNRAGVFFIAAAFALAQLGTNISANSISFGTDCTALLPRFMNIRRGSYLCAFLALAICPWKLISSSSRFTTYLSAYSVFLSSVAGVVACDYFYVRRGYLKLLELYSLTDPHDTTQDSIYKYNKIGVNWRAYAAYIAGILPNIVGFVGATGTHIVPIGATEVYRLNFFMGFCSAWIVYSVLSYWFPVPTGVEKVGPFEKGWFEEYADVEDFDAELVGQEVHDGIETYGVVEDQQSSDGWKKAV</sequence>
<dbReference type="GO" id="GO:0005886">
    <property type="term" value="C:plasma membrane"/>
    <property type="evidence" value="ECO:0007669"/>
    <property type="project" value="TreeGrafter"/>
</dbReference>
<proteinExistence type="inferred from homology"/>
<feature type="transmembrane region" description="Helical" evidence="6">
    <location>
        <begin position="527"/>
        <end position="545"/>
    </location>
</feature>
<dbReference type="GO" id="GO:0015205">
    <property type="term" value="F:nucleobase transmembrane transporter activity"/>
    <property type="evidence" value="ECO:0007669"/>
    <property type="project" value="TreeGrafter"/>
</dbReference>
<dbReference type="Gene3D" id="1.10.4160.10">
    <property type="entry name" value="Hydantoin permease"/>
    <property type="match status" value="1"/>
</dbReference>
<keyword evidence="8" id="KW-1185">Reference proteome</keyword>
<comment type="caution">
    <text evidence="7">The sequence shown here is derived from an EMBL/GenBank/DDBJ whole genome shotgun (WGS) entry which is preliminary data.</text>
</comment>
<dbReference type="CDD" id="cd11482">
    <property type="entry name" value="SLC-NCS1sbd_NRT1-like"/>
    <property type="match status" value="1"/>
</dbReference>
<evidence type="ECO:0000256" key="4">
    <source>
        <dbReference type="ARBA" id="ARBA00022989"/>
    </source>
</evidence>
<evidence type="ECO:0000256" key="5">
    <source>
        <dbReference type="ARBA" id="ARBA00023136"/>
    </source>
</evidence>
<keyword evidence="3 6" id="KW-0812">Transmembrane</keyword>
<dbReference type="NCBIfam" id="TIGR00800">
    <property type="entry name" value="ncs1"/>
    <property type="match status" value="1"/>
</dbReference>
<dbReference type="EMBL" id="QLNQ01000019">
    <property type="protein sequence ID" value="RCK65866.1"/>
    <property type="molecule type" value="Genomic_DNA"/>
</dbReference>
<feature type="transmembrane region" description="Helical" evidence="6">
    <location>
        <begin position="314"/>
        <end position="336"/>
    </location>
</feature>
<evidence type="ECO:0000256" key="6">
    <source>
        <dbReference type="SAM" id="Phobius"/>
    </source>
</evidence>
<keyword evidence="5 6" id="KW-0472">Membrane</keyword>
<name>A0A367YJ05_9ASCO</name>
<protein>
    <submittedName>
        <fullName evidence="7">Uracil permease</fullName>
    </submittedName>
</protein>
<evidence type="ECO:0000313" key="8">
    <source>
        <dbReference type="Proteomes" id="UP000253472"/>
    </source>
</evidence>
<dbReference type="Proteomes" id="UP000253472">
    <property type="component" value="Unassembled WGS sequence"/>
</dbReference>
<feature type="transmembrane region" description="Helical" evidence="6">
    <location>
        <begin position="236"/>
        <end position="254"/>
    </location>
</feature>
<feature type="transmembrane region" description="Helical" evidence="6">
    <location>
        <begin position="274"/>
        <end position="294"/>
    </location>
</feature>
<accession>A0A367YJ05</accession>
<dbReference type="Pfam" id="PF02133">
    <property type="entry name" value="Transp_cyt_pur"/>
    <property type="match status" value="1"/>
</dbReference>